<sequence>MDQLRILKSGLLHQQQENFNQKLRSKRILSGSVVSSDGGLPFETNHYVSKGYLTYRCKNRSRGNGLHSTDSGCSVGEGCSSSPESEFEESSVKVFYQKPKTQVLRCAKCCRQKPEKTDASTQSEEILQETSMSFEPVNVRALPSSSGKMVECRVVRDRSTIISSIYPTYYMYQERKGQPHVLLLVARKRKKCSTSRYVISTRTDNLKRRSTSVVGELVSNLVGTRFRLTSYTWEREDKASKSESCSIFYEPDILGTQGPRRIKVLVPRNRDLPKQKGLFAKGRHQSTGPGNILQLVNKEPEWEVETQSHVLYFHGRVTKSSVKNFQLVHPQMDSVVLQFGKIDANEFTLDYQSPLDAVHAFAIALSSFDHKIGCE</sequence>
<name>A0ABN7AAG9_9HEMI</name>
<dbReference type="PANTHER" id="PTHR16517">
    <property type="entry name" value="TUBBY-RELATED"/>
    <property type="match status" value="1"/>
</dbReference>
<dbReference type="SUPFAM" id="SSF54518">
    <property type="entry name" value="Tubby C-terminal domain-like"/>
    <property type="match status" value="1"/>
</dbReference>
<comment type="similarity">
    <text evidence="1">Belongs to the TUB family.</text>
</comment>
<accession>A0ABN7AAG9</accession>
<keyword evidence="4" id="KW-1185">Reference proteome</keyword>
<dbReference type="EMBL" id="AP028909">
    <property type="protein sequence ID" value="BES89307.1"/>
    <property type="molecule type" value="Genomic_DNA"/>
</dbReference>
<evidence type="ECO:0000256" key="1">
    <source>
        <dbReference type="ARBA" id="ARBA00007129"/>
    </source>
</evidence>
<dbReference type="Pfam" id="PF01167">
    <property type="entry name" value="Tub"/>
    <property type="match status" value="1"/>
</dbReference>
<dbReference type="Gene3D" id="3.20.90.10">
    <property type="entry name" value="Tubby Protein, Chain A"/>
    <property type="match status" value="1"/>
</dbReference>
<protein>
    <recommendedName>
        <fullName evidence="2">Tubby C-terminal domain-containing protein</fullName>
    </recommendedName>
</protein>
<dbReference type="PANTHER" id="PTHR16517:SF7">
    <property type="entry name" value="PROTEIN KING TUBBY"/>
    <property type="match status" value="1"/>
</dbReference>
<organism evidence="3 4">
    <name type="scientific">Nesidiocoris tenuis</name>
    <dbReference type="NCBI Taxonomy" id="355587"/>
    <lineage>
        <taxon>Eukaryota</taxon>
        <taxon>Metazoa</taxon>
        <taxon>Ecdysozoa</taxon>
        <taxon>Arthropoda</taxon>
        <taxon>Hexapoda</taxon>
        <taxon>Insecta</taxon>
        <taxon>Pterygota</taxon>
        <taxon>Neoptera</taxon>
        <taxon>Paraneoptera</taxon>
        <taxon>Hemiptera</taxon>
        <taxon>Heteroptera</taxon>
        <taxon>Panheteroptera</taxon>
        <taxon>Cimicomorpha</taxon>
        <taxon>Miridae</taxon>
        <taxon>Dicyphina</taxon>
        <taxon>Nesidiocoris</taxon>
    </lineage>
</organism>
<dbReference type="PRINTS" id="PR01573">
    <property type="entry name" value="SUPERTUBBY"/>
</dbReference>
<dbReference type="Proteomes" id="UP001307889">
    <property type="component" value="Chromosome 1"/>
</dbReference>
<gene>
    <name evidence="3" type="ORF">NTJ_02115</name>
</gene>
<evidence type="ECO:0000313" key="4">
    <source>
        <dbReference type="Proteomes" id="UP001307889"/>
    </source>
</evidence>
<dbReference type="InterPro" id="IPR000007">
    <property type="entry name" value="Tubby_C"/>
</dbReference>
<evidence type="ECO:0000313" key="3">
    <source>
        <dbReference type="EMBL" id="BES89307.1"/>
    </source>
</evidence>
<evidence type="ECO:0000259" key="2">
    <source>
        <dbReference type="Pfam" id="PF01167"/>
    </source>
</evidence>
<dbReference type="InterPro" id="IPR025659">
    <property type="entry name" value="Tubby-like_C"/>
</dbReference>
<reference evidence="3 4" key="1">
    <citation type="submission" date="2023-09" db="EMBL/GenBank/DDBJ databases">
        <title>Nesidiocoris tenuis whole genome shotgun sequence.</title>
        <authorList>
            <person name="Shibata T."/>
            <person name="Shimoda M."/>
            <person name="Kobayashi T."/>
            <person name="Uehara T."/>
        </authorList>
    </citation>
    <scope>NUCLEOTIDE SEQUENCE [LARGE SCALE GENOMIC DNA]</scope>
    <source>
        <strain evidence="3 4">Japan</strain>
    </source>
</reference>
<feature type="domain" description="Tubby C-terminal" evidence="2">
    <location>
        <begin position="143"/>
        <end position="369"/>
    </location>
</feature>
<proteinExistence type="inferred from homology"/>